<gene>
    <name evidence="2" type="ORF">COLO4_36729</name>
</gene>
<proteinExistence type="predicted"/>
<protein>
    <submittedName>
        <fullName evidence="2">Uncharacterized protein</fullName>
    </submittedName>
</protein>
<accession>A0A1R3G5Y5</accession>
<dbReference type="PANTHER" id="PTHR34569:SF12">
    <property type="entry name" value="TRANSMEMBRANE PROTEIN"/>
    <property type="match status" value="1"/>
</dbReference>
<feature type="region of interest" description="Disordered" evidence="1">
    <location>
        <begin position="1"/>
        <end position="22"/>
    </location>
</feature>
<reference evidence="3" key="1">
    <citation type="submission" date="2013-09" db="EMBL/GenBank/DDBJ databases">
        <title>Corchorus olitorius genome sequencing.</title>
        <authorList>
            <person name="Alam M."/>
            <person name="Haque M.S."/>
            <person name="Islam M.S."/>
            <person name="Emdad E.M."/>
            <person name="Islam M.M."/>
            <person name="Ahmed B."/>
            <person name="Halim A."/>
            <person name="Hossen Q.M.M."/>
            <person name="Hossain M.Z."/>
            <person name="Ahmed R."/>
            <person name="Khan M.M."/>
            <person name="Islam R."/>
            <person name="Rashid M.M."/>
            <person name="Khan S.A."/>
            <person name="Rahman M.S."/>
            <person name="Alam M."/>
            <person name="Yahiya A.S."/>
            <person name="Khan M.S."/>
            <person name="Azam M.S."/>
            <person name="Haque T."/>
            <person name="Lashkar M.Z.H."/>
            <person name="Akhand A.I."/>
            <person name="Morshed G."/>
            <person name="Roy S."/>
            <person name="Uddin K.S."/>
            <person name="Rabeya T."/>
            <person name="Hossain A.S."/>
            <person name="Chowdhury A."/>
            <person name="Snigdha A.R."/>
            <person name="Mortoza M.S."/>
            <person name="Matin S.A."/>
            <person name="Hoque S.M.E."/>
            <person name="Islam M.K."/>
            <person name="Roy D.K."/>
            <person name="Haider R."/>
            <person name="Moosa M.M."/>
            <person name="Elias S.M."/>
            <person name="Hasan A.M."/>
            <person name="Jahan S."/>
            <person name="Shafiuddin M."/>
            <person name="Mahmood N."/>
            <person name="Shommy N.S."/>
        </authorList>
    </citation>
    <scope>NUCLEOTIDE SEQUENCE [LARGE SCALE GENOMIC DNA]</scope>
    <source>
        <strain evidence="3">cv. O-4</strain>
    </source>
</reference>
<dbReference type="Proteomes" id="UP000187203">
    <property type="component" value="Unassembled WGS sequence"/>
</dbReference>
<evidence type="ECO:0000256" key="1">
    <source>
        <dbReference type="SAM" id="MobiDB-lite"/>
    </source>
</evidence>
<organism evidence="2 3">
    <name type="scientific">Corchorus olitorius</name>
    <dbReference type="NCBI Taxonomy" id="93759"/>
    <lineage>
        <taxon>Eukaryota</taxon>
        <taxon>Viridiplantae</taxon>
        <taxon>Streptophyta</taxon>
        <taxon>Embryophyta</taxon>
        <taxon>Tracheophyta</taxon>
        <taxon>Spermatophyta</taxon>
        <taxon>Magnoliopsida</taxon>
        <taxon>eudicotyledons</taxon>
        <taxon>Gunneridae</taxon>
        <taxon>Pentapetalae</taxon>
        <taxon>rosids</taxon>
        <taxon>malvids</taxon>
        <taxon>Malvales</taxon>
        <taxon>Malvaceae</taxon>
        <taxon>Grewioideae</taxon>
        <taxon>Apeibeae</taxon>
        <taxon>Corchorus</taxon>
    </lineage>
</organism>
<evidence type="ECO:0000313" key="3">
    <source>
        <dbReference type="Proteomes" id="UP000187203"/>
    </source>
</evidence>
<dbReference type="AlphaFoldDB" id="A0A1R3G5Y5"/>
<comment type="caution">
    <text evidence="2">The sequence shown here is derived from an EMBL/GenBank/DDBJ whole genome shotgun (WGS) entry which is preliminary data.</text>
</comment>
<name>A0A1R3G5Y5_9ROSI</name>
<dbReference type="OrthoDB" id="682663at2759"/>
<sequence>MDTPIIKDPNSNTNKETDLNLDQPSINSYSPTFLLHNGFNSSELSDIEMIALQSVSYTSLKDLLPTSPPTITSPTHNSSWHEIPIKNPLVKQAALAYLQPMSSPPEVGERGLFGRLKDRCCGECGCVLWLYDVVFRNIKEAFWERREDGDDYYYDDDEEREKVD</sequence>
<dbReference type="EMBL" id="AWUE01023522">
    <property type="protein sequence ID" value="OMO53466.1"/>
    <property type="molecule type" value="Genomic_DNA"/>
</dbReference>
<feature type="compositionally biased region" description="Polar residues" evidence="1">
    <location>
        <begin position="9"/>
        <end position="22"/>
    </location>
</feature>
<evidence type="ECO:0000313" key="2">
    <source>
        <dbReference type="EMBL" id="OMO53466.1"/>
    </source>
</evidence>
<dbReference type="PANTHER" id="PTHR34569">
    <property type="entry name" value="EXPRESSED PROTEIN"/>
    <property type="match status" value="1"/>
</dbReference>
<keyword evidence="3" id="KW-1185">Reference proteome</keyword>